<evidence type="ECO:0000256" key="1">
    <source>
        <dbReference type="ARBA" id="ARBA00022694"/>
    </source>
</evidence>
<keyword evidence="2" id="KW-0255">Endonuclease</keyword>
<comment type="function">
    <text evidence="2">Part of ribonuclease P, a protein complex that generates mature tRNA molecules by cleaving their 5'-ends.</text>
</comment>
<dbReference type="GO" id="GO:0004526">
    <property type="term" value="F:ribonuclease P activity"/>
    <property type="evidence" value="ECO:0007669"/>
    <property type="project" value="UniProtKB-UniRule"/>
</dbReference>
<comment type="subunit">
    <text evidence="2">Consists of a catalytic RNA component and at least 4-5 protein subunits.</text>
</comment>
<dbReference type="Pfam" id="PF01900">
    <property type="entry name" value="RNase_P_Rpp14"/>
    <property type="match status" value="1"/>
</dbReference>
<dbReference type="GO" id="GO:0030677">
    <property type="term" value="C:ribonuclease P complex"/>
    <property type="evidence" value="ECO:0007669"/>
    <property type="project" value="UniProtKB-UniRule"/>
</dbReference>
<dbReference type="SUPFAM" id="SSF160350">
    <property type="entry name" value="Rnp2-like"/>
    <property type="match status" value="1"/>
</dbReference>
<dbReference type="Proteomes" id="UP000732298">
    <property type="component" value="Unassembled WGS sequence"/>
</dbReference>
<keyword evidence="2" id="KW-0378">Hydrolase</keyword>
<comment type="similarity">
    <text evidence="2">Belongs to the eukaryotic/archaeal RNase P protein component 2 family.</text>
</comment>
<evidence type="ECO:0000313" key="3">
    <source>
        <dbReference type="EMBL" id="MBI4210685.1"/>
    </source>
</evidence>
<gene>
    <name evidence="2" type="primary">rnp2</name>
    <name evidence="3" type="ORF">HY544_04230</name>
</gene>
<dbReference type="GO" id="GO:0005737">
    <property type="term" value="C:cytoplasm"/>
    <property type="evidence" value="ECO:0007669"/>
    <property type="project" value="UniProtKB-SubCell"/>
</dbReference>
<evidence type="ECO:0000256" key="2">
    <source>
        <dbReference type="HAMAP-Rule" id="MF_00755"/>
    </source>
</evidence>
<name>A0A8T3YKW2_9ARCH</name>
<accession>A0A8T3YKW2</accession>
<dbReference type="InterPro" id="IPR038085">
    <property type="entry name" value="Rnp2-like_sf"/>
</dbReference>
<keyword evidence="2" id="KW-0540">Nuclease</keyword>
<keyword evidence="1 2" id="KW-0819">tRNA processing</keyword>
<dbReference type="EC" id="3.1.26.5" evidence="2"/>
<dbReference type="HAMAP" id="MF_00755">
    <property type="entry name" value="RNase_P_2"/>
    <property type="match status" value="1"/>
</dbReference>
<keyword evidence="2" id="KW-0963">Cytoplasm</keyword>
<evidence type="ECO:0000313" key="4">
    <source>
        <dbReference type="Proteomes" id="UP000732298"/>
    </source>
</evidence>
<proteinExistence type="inferred from homology"/>
<comment type="catalytic activity">
    <reaction evidence="2">
        <text>Endonucleolytic cleavage of RNA, removing 5'-extranucleotides from tRNA precursor.</text>
        <dbReference type="EC" id="3.1.26.5"/>
    </reaction>
</comment>
<comment type="subcellular location">
    <subcellularLocation>
        <location evidence="2">Cytoplasm</location>
    </subcellularLocation>
</comment>
<dbReference type="EMBL" id="JACQPB010000040">
    <property type="protein sequence ID" value="MBI4210685.1"/>
    <property type="molecule type" value="Genomic_DNA"/>
</dbReference>
<dbReference type="GO" id="GO:0001682">
    <property type="term" value="P:tRNA 5'-leader removal"/>
    <property type="evidence" value="ECO:0007669"/>
    <property type="project" value="UniProtKB-UniRule"/>
</dbReference>
<reference evidence="3" key="1">
    <citation type="submission" date="2020-07" db="EMBL/GenBank/DDBJ databases">
        <title>Huge and variable diversity of episymbiotic CPR bacteria and DPANN archaea in groundwater ecosystems.</title>
        <authorList>
            <person name="He C.Y."/>
            <person name="Keren R."/>
            <person name="Whittaker M."/>
            <person name="Farag I.F."/>
            <person name="Doudna J."/>
            <person name="Cate J.H.D."/>
            <person name="Banfield J.F."/>
        </authorList>
    </citation>
    <scope>NUCLEOTIDE SEQUENCE</scope>
    <source>
        <strain evidence="3">NC_groundwater_1296_Ag_S-0.2um_52_80</strain>
    </source>
</reference>
<dbReference type="Gene3D" id="3.30.70.3250">
    <property type="entry name" value="Ribonuclease P, Pop5 subunit"/>
    <property type="match status" value="1"/>
</dbReference>
<sequence length="117" mass="13023">MMPSGKKSLNPIPPTLRGKKRYVKFRLVCGAKLAEKDAWPAVSGVFSGLFGSSGMGLQRLWLLKWFQDSNEGIIRCALREEENVKAGILFLRRVGQQDVIPMIVKVSGSVRKLKGSY</sequence>
<protein>
    <recommendedName>
        <fullName evidence="2">Ribonuclease P protein component 2</fullName>
        <shortName evidence="2">RNase P component 2</shortName>
        <ecNumber evidence="2">3.1.26.5</ecNumber>
    </recommendedName>
    <alternativeName>
        <fullName evidence="2">Pop5</fullName>
    </alternativeName>
</protein>
<comment type="caution">
    <text evidence="3">The sequence shown here is derived from an EMBL/GenBank/DDBJ whole genome shotgun (WGS) entry which is preliminary data.</text>
</comment>
<dbReference type="AlphaFoldDB" id="A0A8T3YKW2"/>
<organism evidence="3 4">
    <name type="scientific">Candidatus Iainarchaeum sp</name>
    <dbReference type="NCBI Taxonomy" id="3101447"/>
    <lineage>
        <taxon>Archaea</taxon>
        <taxon>Candidatus Iainarchaeota</taxon>
        <taxon>Candidatus Iainarchaeia</taxon>
        <taxon>Candidatus Iainarchaeales</taxon>
        <taxon>Candidatus Iainarchaeaceae</taxon>
        <taxon>Candidatus Iainarchaeum</taxon>
    </lineage>
</organism>
<dbReference type="InterPro" id="IPR002759">
    <property type="entry name" value="Pop5/Rpp14/Rnp2-like"/>
</dbReference>